<dbReference type="PANTHER" id="PTHR24243:SF208">
    <property type="entry name" value="PYROKININ-1 RECEPTOR"/>
    <property type="match status" value="1"/>
</dbReference>
<accession>A0A1D1VMM9</accession>
<feature type="transmembrane region" description="Helical" evidence="8">
    <location>
        <begin position="68"/>
        <end position="86"/>
    </location>
</feature>
<evidence type="ECO:0000313" key="10">
    <source>
        <dbReference type="EMBL" id="GAV02870.1"/>
    </source>
</evidence>
<comment type="subcellular location">
    <subcellularLocation>
        <location evidence="1">Membrane</location>
        <topology evidence="1">Multi-pass membrane protein</topology>
    </subcellularLocation>
</comment>
<keyword evidence="5 8" id="KW-0472">Membrane</keyword>
<evidence type="ECO:0000313" key="11">
    <source>
        <dbReference type="Proteomes" id="UP000186922"/>
    </source>
</evidence>
<keyword evidence="6" id="KW-0675">Receptor</keyword>
<evidence type="ECO:0000256" key="3">
    <source>
        <dbReference type="ARBA" id="ARBA00022989"/>
    </source>
</evidence>
<dbReference type="EMBL" id="BDGG01000008">
    <property type="protein sequence ID" value="GAV02870.1"/>
    <property type="molecule type" value="Genomic_DNA"/>
</dbReference>
<sequence length="263" mass="29294">MESSAESTSPANVLRYPPLRASSSILLIAHSVFLDILISGITHPIAAILTILGPLHALPSWFCSAYPLFTYAFYIVGTWANTMLALQRLTAIAAPHRFPLLQRRSAVVALYLLPWVISYFLNLFPALNLVGITMNRIPFSGTCLIMSVAGTVDRLMIYTVPAVFLPAVVKGICYAIVLTRSVGQLRDEEQRTNNPRRIAANRRRLDVSRALFMCYFWHCTALFPTVLFTNFLPGVYVNHVALQCILRWLTATNGAFNPVMSCN</sequence>
<feature type="transmembrane region" description="Helical" evidence="8">
    <location>
        <begin position="107"/>
        <end position="127"/>
    </location>
</feature>
<feature type="transmembrane region" description="Helical" evidence="8">
    <location>
        <begin position="20"/>
        <end position="38"/>
    </location>
</feature>
<dbReference type="GO" id="GO:0004930">
    <property type="term" value="F:G protein-coupled receptor activity"/>
    <property type="evidence" value="ECO:0007669"/>
    <property type="project" value="UniProtKB-KW"/>
</dbReference>
<keyword evidence="3 8" id="KW-1133">Transmembrane helix</keyword>
<dbReference type="Pfam" id="PF00001">
    <property type="entry name" value="7tm_1"/>
    <property type="match status" value="1"/>
</dbReference>
<dbReference type="PROSITE" id="PS50262">
    <property type="entry name" value="G_PROTEIN_RECEP_F1_2"/>
    <property type="match status" value="1"/>
</dbReference>
<keyword evidence="7" id="KW-0807">Transducer</keyword>
<evidence type="ECO:0000256" key="7">
    <source>
        <dbReference type="ARBA" id="ARBA00023224"/>
    </source>
</evidence>
<gene>
    <name evidence="10" type="primary">RvY_13382-1</name>
    <name evidence="10" type="synonym">RvY_13382.1</name>
    <name evidence="10" type="ORF">RvY_13382</name>
</gene>
<evidence type="ECO:0000256" key="6">
    <source>
        <dbReference type="ARBA" id="ARBA00023170"/>
    </source>
</evidence>
<feature type="transmembrane region" description="Helical" evidence="8">
    <location>
        <begin position="210"/>
        <end position="232"/>
    </location>
</feature>
<feature type="domain" description="G-protein coupled receptors family 1 profile" evidence="9">
    <location>
        <begin position="5"/>
        <end position="261"/>
    </location>
</feature>
<reference evidence="10 11" key="1">
    <citation type="journal article" date="2016" name="Nat. Commun.">
        <title>Extremotolerant tardigrade genome and improved radiotolerance of human cultured cells by tardigrade-unique protein.</title>
        <authorList>
            <person name="Hashimoto T."/>
            <person name="Horikawa D.D."/>
            <person name="Saito Y."/>
            <person name="Kuwahara H."/>
            <person name="Kozuka-Hata H."/>
            <person name="Shin-I T."/>
            <person name="Minakuchi Y."/>
            <person name="Ohishi K."/>
            <person name="Motoyama A."/>
            <person name="Aizu T."/>
            <person name="Enomoto A."/>
            <person name="Kondo K."/>
            <person name="Tanaka S."/>
            <person name="Hara Y."/>
            <person name="Koshikawa S."/>
            <person name="Sagara H."/>
            <person name="Miura T."/>
            <person name="Yokobori S."/>
            <person name="Miyagawa K."/>
            <person name="Suzuki Y."/>
            <person name="Kubo T."/>
            <person name="Oyama M."/>
            <person name="Kohara Y."/>
            <person name="Fujiyama A."/>
            <person name="Arakawa K."/>
            <person name="Katayama T."/>
            <person name="Toyoda A."/>
            <person name="Kunieda T."/>
        </authorList>
    </citation>
    <scope>NUCLEOTIDE SEQUENCE [LARGE SCALE GENOMIC DNA]</scope>
    <source>
        <strain evidence="10 11">YOKOZUNA-1</strain>
    </source>
</reference>
<feature type="transmembrane region" description="Helical" evidence="8">
    <location>
        <begin position="155"/>
        <end position="177"/>
    </location>
</feature>
<dbReference type="InterPro" id="IPR000276">
    <property type="entry name" value="GPCR_Rhodpsn"/>
</dbReference>
<keyword evidence="4" id="KW-0297">G-protein coupled receptor</keyword>
<keyword evidence="2 8" id="KW-0812">Transmembrane</keyword>
<evidence type="ECO:0000256" key="5">
    <source>
        <dbReference type="ARBA" id="ARBA00023136"/>
    </source>
</evidence>
<dbReference type="CDD" id="cd00637">
    <property type="entry name" value="7tm_classA_rhodopsin-like"/>
    <property type="match status" value="1"/>
</dbReference>
<proteinExistence type="predicted"/>
<evidence type="ECO:0000256" key="1">
    <source>
        <dbReference type="ARBA" id="ARBA00004141"/>
    </source>
</evidence>
<evidence type="ECO:0000256" key="4">
    <source>
        <dbReference type="ARBA" id="ARBA00023040"/>
    </source>
</evidence>
<name>A0A1D1VMM9_RAMVA</name>
<organism evidence="10 11">
    <name type="scientific">Ramazzottius varieornatus</name>
    <name type="common">Water bear</name>
    <name type="synonym">Tardigrade</name>
    <dbReference type="NCBI Taxonomy" id="947166"/>
    <lineage>
        <taxon>Eukaryota</taxon>
        <taxon>Metazoa</taxon>
        <taxon>Ecdysozoa</taxon>
        <taxon>Tardigrada</taxon>
        <taxon>Eutardigrada</taxon>
        <taxon>Parachela</taxon>
        <taxon>Hypsibioidea</taxon>
        <taxon>Ramazzottiidae</taxon>
        <taxon>Ramazzottius</taxon>
    </lineage>
</organism>
<protein>
    <recommendedName>
        <fullName evidence="9">G-protein coupled receptors family 1 profile domain-containing protein</fullName>
    </recommendedName>
</protein>
<comment type="caution">
    <text evidence="10">The sequence shown here is derived from an EMBL/GenBank/DDBJ whole genome shotgun (WGS) entry which is preliminary data.</text>
</comment>
<dbReference type="PANTHER" id="PTHR24243">
    <property type="entry name" value="G-PROTEIN COUPLED RECEPTOR"/>
    <property type="match status" value="1"/>
</dbReference>
<evidence type="ECO:0000256" key="8">
    <source>
        <dbReference type="SAM" id="Phobius"/>
    </source>
</evidence>
<evidence type="ECO:0000256" key="2">
    <source>
        <dbReference type="ARBA" id="ARBA00022692"/>
    </source>
</evidence>
<dbReference type="AlphaFoldDB" id="A0A1D1VMM9"/>
<dbReference type="Gene3D" id="1.20.1070.10">
    <property type="entry name" value="Rhodopsin 7-helix transmembrane proteins"/>
    <property type="match status" value="1"/>
</dbReference>
<dbReference type="GO" id="GO:0016020">
    <property type="term" value="C:membrane"/>
    <property type="evidence" value="ECO:0007669"/>
    <property type="project" value="UniProtKB-SubCell"/>
</dbReference>
<evidence type="ECO:0000259" key="9">
    <source>
        <dbReference type="PROSITE" id="PS50262"/>
    </source>
</evidence>
<dbReference type="SUPFAM" id="SSF81321">
    <property type="entry name" value="Family A G protein-coupled receptor-like"/>
    <property type="match status" value="1"/>
</dbReference>
<dbReference type="InterPro" id="IPR017452">
    <property type="entry name" value="GPCR_Rhodpsn_7TM"/>
</dbReference>
<keyword evidence="11" id="KW-1185">Reference proteome</keyword>
<dbReference type="Proteomes" id="UP000186922">
    <property type="component" value="Unassembled WGS sequence"/>
</dbReference>